<dbReference type="Proteomes" id="UP000078546">
    <property type="component" value="Unassembled WGS sequence"/>
</dbReference>
<name>A0A1A8VYV5_PLAOA</name>
<evidence type="ECO:0000256" key="1">
    <source>
        <dbReference type="SAM" id="MobiDB-lite"/>
    </source>
</evidence>
<feature type="region of interest" description="Disordered" evidence="1">
    <location>
        <begin position="54"/>
        <end position="77"/>
    </location>
</feature>
<protein>
    <submittedName>
        <fullName evidence="2">Uncharacterized protein</fullName>
    </submittedName>
</protein>
<dbReference type="EMBL" id="FLQV01000176">
    <property type="protein sequence ID" value="SBS84039.1"/>
    <property type="molecule type" value="Genomic_DNA"/>
</dbReference>
<accession>A0A1A8VYV5</accession>
<sequence>MGKISSEIKGGQLEKVEGVNKWMMLNCRLEWTVYLWCTRRDNACAVFFTDKLHENKKKKKKKRTSNSGNSDGNNGSNMEEIMAELMAAIKLRSNGCDIS</sequence>
<evidence type="ECO:0000313" key="3">
    <source>
        <dbReference type="Proteomes" id="UP000078546"/>
    </source>
</evidence>
<feature type="compositionally biased region" description="Basic residues" evidence="1">
    <location>
        <begin position="54"/>
        <end position="64"/>
    </location>
</feature>
<proteinExistence type="predicted"/>
<evidence type="ECO:0000313" key="2">
    <source>
        <dbReference type="EMBL" id="SBS84039.1"/>
    </source>
</evidence>
<reference evidence="3" key="1">
    <citation type="submission" date="2016-05" db="EMBL/GenBank/DDBJ databases">
        <authorList>
            <person name="Naeem Raeece"/>
        </authorList>
    </citation>
    <scope>NUCLEOTIDE SEQUENCE [LARGE SCALE GENOMIC DNA]</scope>
</reference>
<dbReference type="AlphaFoldDB" id="A0A1A8VYV5"/>
<organism evidence="2 3">
    <name type="scientific">Plasmodium ovale curtisi</name>
    <dbReference type="NCBI Taxonomy" id="864141"/>
    <lineage>
        <taxon>Eukaryota</taxon>
        <taxon>Sar</taxon>
        <taxon>Alveolata</taxon>
        <taxon>Apicomplexa</taxon>
        <taxon>Aconoidasida</taxon>
        <taxon>Haemosporida</taxon>
        <taxon>Plasmodiidae</taxon>
        <taxon>Plasmodium</taxon>
        <taxon>Plasmodium (Plasmodium)</taxon>
    </lineage>
</organism>
<feature type="compositionally biased region" description="Low complexity" evidence="1">
    <location>
        <begin position="65"/>
        <end position="77"/>
    </location>
</feature>
<gene>
    <name evidence="2" type="ORF">POVCU1_009850</name>
</gene>